<evidence type="ECO:0000259" key="1">
    <source>
        <dbReference type="PROSITE" id="PS50883"/>
    </source>
</evidence>
<dbReference type="Gene3D" id="3.20.20.450">
    <property type="entry name" value="EAL domain"/>
    <property type="match status" value="1"/>
</dbReference>
<dbReference type="EMBL" id="AP012342">
    <property type="protein sequence ID" value="BAM08135.1"/>
    <property type="molecule type" value="Genomic_DNA"/>
</dbReference>
<keyword evidence="3" id="KW-1185">Reference proteome</keyword>
<dbReference type="KEGG" id="lfc:LFE_2464"/>
<protein>
    <submittedName>
        <fullName evidence="2">Putative PAS/PAC sensor-containing diguanylate cyclase/phosphodiesterase</fullName>
    </submittedName>
</protein>
<dbReference type="Proteomes" id="UP000007382">
    <property type="component" value="Chromosome"/>
</dbReference>
<gene>
    <name evidence="2" type="ordered locus">LFE_2464</name>
</gene>
<dbReference type="PANTHER" id="PTHR33121">
    <property type="entry name" value="CYCLIC DI-GMP PHOSPHODIESTERASE PDEF"/>
    <property type="match status" value="1"/>
</dbReference>
<dbReference type="GO" id="GO:0071111">
    <property type="term" value="F:cyclic-guanylate-specific phosphodiesterase activity"/>
    <property type="evidence" value="ECO:0007669"/>
    <property type="project" value="InterPro"/>
</dbReference>
<dbReference type="PANTHER" id="PTHR33121:SF70">
    <property type="entry name" value="SIGNALING PROTEIN YKOW"/>
    <property type="match status" value="1"/>
</dbReference>
<organism evidence="2 3">
    <name type="scientific">Leptospirillum ferrooxidans (strain C2-3)</name>
    <dbReference type="NCBI Taxonomy" id="1162668"/>
    <lineage>
        <taxon>Bacteria</taxon>
        <taxon>Pseudomonadati</taxon>
        <taxon>Nitrospirota</taxon>
        <taxon>Nitrospiria</taxon>
        <taxon>Nitrospirales</taxon>
        <taxon>Nitrospiraceae</taxon>
        <taxon>Leptospirillum</taxon>
    </lineage>
</organism>
<dbReference type="SUPFAM" id="SSF141868">
    <property type="entry name" value="EAL domain-like"/>
    <property type="match status" value="1"/>
</dbReference>
<dbReference type="Pfam" id="PF00563">
    <property type="entry name" value="EAL"/>
    <property type="match status" value="1"/>
</dbReference>
<dbReference type="Gene3D" id="1.20.120.30">
    <property type="entry name" value="Aspartate receptor, ligand-binding domain"/>
    <property type="match status" value="1"/>
</dbReference>
<dbReference type="InterPro" id="IPR001633">
    <property type="entry name" value="EAL_dom"/>
</dbReference>
<evidence type="ECO:0000313" key="3">
    <source>
        <dbReference type="Proteomes" id="UP000007382"/>
    </source>
</evidence>
<dbReference type="eggNOG" id="COG5001">
    <property type="taxonomic scope" value="Bacteria"/>
</dbReference>
<feature type="domain" description="EAL" evidence="1">
    <location>
        <begin position="81"/>
        <end position="335"/>
    </location>
</feature>
<dbReference type="HOGENOM" id="CLU_581140_0_0_0"/>
<reference evidence="3" key="2">
    <citation type="submission" date="2012-03" db="EMBL/GenBank/DDBJ databases">
        <title>The complete genome sequence of the pioneer microbe on fresh volcanic deposit, Leptospirillum ferrooxidans strain C2-3.</title>
        <authorList>
            <person name="Fujimura R."/>
            <person name="Sato Y."/>
            <person name="Nishizawa T."/>
            <person name="Nanba K."/>
            <person name="Oshima K."/>
            <person name="Hattori M."/>
            <person name="Kamijo T."/>
            <person name="Ohta H."/>
        </authorList>
    </citation>
    <scope>NUCLEOTIDE SEQUENCE [LARGE SCALE GENOMIC DNA]</scope>
    <source>
        <strain evidence="3">C2-3</strain>
    </source>
</reference>
<dbReference type="SMART" id="SM00052">
    <property type="entry name" value="EAL"/>
    <property type="match status" value="1"/>
</dbReference>
<sequence>MTVQDRLVRIEKSLSLSGWISPGDVRFLLDAVADLRENISPSKLLLPSLPPSQPPETFDLPSPEWFISEDSNDSEGKRWHVNQSVERIYQALDGGEFHLYYQPKVNMRLGKVVGLEALIRWEHPEFGLIPPLSFLPQIEESSLIIDIGEWVLDKALHQIDQWQQMGQLIPVSINLSVNHLTHRAFLIRLKDALSRYPDLPPHLIDIEIVESVAIGDLKAMSQLMVECQQMGVTFSIDDFGTGYSSLRYLKRLPSNTLKIDQSFVLGLLHDSGDMELIKAVIALAQVFHRSVIAEGVESPEAGVVLMWLGCDLAQGFCISRALPGEEVMDWVGNYKPDPSWALWSGVKFDLTDVPLLLAQYDHSVWVSRIIDQIQHSQSGLYAIGMEDYAICRFGRWYSEDGRIKYGDFEGFVEIGKLHEEMHLVAEKALVFLNSGRWDEATLYGEKLVALKETLFSGLANILSAIRLSHA</sequence>
<dbReference type="PATRIC" id="fig|1162668.3.peg.2925"/>
<dbReference type="InterPro" id="IPR050706">
    <property type="entry name" value="Cyclic-di-GMP_PDE-like"/>
</dbReference>
<dbReference type="STRING" id="1162668.LFE_2464"/>
<proteinExistence type="predicted"/>
<dbReference type="InterPro" id="IPR025991">
    <property type="entry name" value="Chemoreceptor_zinc-bind_dom"/>
</dbReference>
<evidence type="ECO:0000313" key="2">
    <source>
        <dbReference type="EMBL" id="BAM08135.1"/>
    </source>
</evidence>
<dbReference type="AlphaFoldDB" id="I0IS86"/>
<name>I0IS86_LEPFC</name>
<accession>I0IS86</accession>
<reference evidence="2 3" key="1">
    <citation type="journal article" date="2012" name="J. Bacteriol.">
        <title>Complete Genome Sequence of Leptospirillum ferrooxidans Strain C2-3, Isolated from a Fresh Volcanic Ash Deposit on the Island of Miyake, Japan.</title>
        <authorList>
            <person name="Fujimura R."/>
            <person name="Sato Y."/>
            <person name="Nishizawa T."/>
            <person name="Oshima K."/>
            <person name="Kim S.-W."/>
            <person name="Hattori M."/>
            <person name="Kamijo T."/>
            <person name="Ohta H."/>
        </authorList>
    </citation>
    <scope>NUCLEOTIDE SEQUENCE [LARGE SCALE GENOMIC DNA]</scope>
    <source>
        <strain evidence="2 3">C2-3</strain>
    </source>
</reference>
<dbReference type="InterPro" id="IPR035919">
    <property type="entry name" value="EAL_sf"/>
</dbReference>
<dbReference type="CDD" id="cd01948">
    <property type="entry name" value="EAL"/>
    <property type="match status" value="1"/>
</dbReference>
<dbReference type="PROSITE" id="PS50883">
    <property type="entry name" value="EAL"/>
    <property type="match status" value="1"/>
</dbReference>
<dbReference type="Pfam" id="PF13682">
    <property type="entry name" value="CZB"/>
    <property type="match status" value="1"/>
</dbReference>